<dbReference type="InParanoid" id="N1JGB3"/>
<dbReference type="EMBL" id="CAUH01006049">
    <property type="protein sequence ID" value="CCU82248.1"/>
    <property type="molecule type" value="Genomic_DNA"/>
</dbReference>
<dbReference type="HOGENOM" id="CLU_056196_3_0_1"/>
<sequence length="329" mass="37410">MVCLLAILLYTGQKLAAKDRLVITSNEPNSPNYHIYEANHKQPFPVPDRGSGIYRTLVRVDEPGTYVTVYCSIKVSIDDLRGFISKGLKSLPSHVDGRFGNDEKSEDKCFNYVNNLFYESNREASTSTFEVGKVAEPGPLPVSRLIKSHRCTKRLLISLAYQRRILCADGYGVVTTYRDKHLPTIKFDEPVEIADVIWDGQFVTRLIAKNHQDALAWNQGQLQSFMRRSSSSDWTRRTCNCNEPYSGWHITELIRSNNAQVGKFMNEFAMLEDTDLGGSDCFQFQSKAFLKPKICRDFKLKHLQVSVNRLDPIPAEGNIAQFRVTKPDD</sequence>
<accession>N1JGB3</accession>
<dbReference type="OrthoDB" id="10310179at2759"/>
<feature type="signal peptide" evidence="1">
    <location>
        <begin position="1"/>
        <end position="16"/>
    </location>
</feature>
<evidence type="ECO:0000313" key="2">
    <source>
        <dbReference type="EMBL" id="CCU82248.1"/>
    </source>
</evidence>
<keyword evidence="1" id="KW-0732">Signal</keyword>
<evidence type="ECO:0000256" key="1">
    <source>
        <dbReference type="SAM" id="SignalP"/>
    </source>
</evidence>
<evidence type="ECO:0000313" key="3">
    <source>
        <dbReference type="Proteomes" id="UP000015441"/>
    </source>
</evidence>
<dbReference type="Proteomes" id="UP000015441">
    <property type="component" value="Unassembled WGS sequence"/>
</dbReference>
<reference evidence="2 3" key="1">
    <citation type="journal article" date="2010" name="Science">
        <title>Genome expansion and gene loss in powdery mildew fungi reveal tradeoffs in extreme parasitism.</title>
        <authorList>
            <person name="Spanu P.D."/>
            <person name="Abbott J.C."/>
            <person name="Amselem J."/>
            <person name="Burgis T.A."/>
            <person name="Soanes D.M."/>
            <person name="Stueber K."/>
            <person name="Ver Loren van Themaat E."/>
            <person name="Brown J.K.M."/>
            <person name="Butcher S.A."/>
            <person name="Gurr S.J."/>
            <person name="Lebrun M.-H."/>
            <person name="Ridout C.J."/>
            <person name="Schulze-Lefert P."/>
            <person name="Talbot N.J."/>
            <person name="Ahmadinejad N."/>
            <person name="Ametz C."/>
            <person name="Barton G.R."/>
            <person name="Benjdia M."/>
            <person name="Bidzinski P."/>
            <person name="Bindschedler L.V."/>
            <person name="Both M."/>
            <person name="Brewer M.T."/>
            <person name="Cadle-Davidson L."/>
            <person name="Cadle-Davidson M.M."/>
            <person name="Collemare J."/>
            <person name="Cramer R."/>
            <person name="Frenkel O."/>
            <person name="Godfrey D."/>
            <person name="Harriman J."/>
            <person name="Hoede C."/>
            <person name="King B.C."/>
            <person name="Klages S."/>
            <person name="Kleemann J."/>
            <person name="Knoll D."/>
            <person name="Koti P.S."/>
            <person name="Kreplak J."/>
            <person name="Lopez-Ruiz F.J."/>
            <person name="Lu X."/>
            <person name="Maekawa T."/>
            <person name="Mahanil S."/>
            <person name="Micali C."/>
            <person name="Milgroom M.G."/>
            <person name="Montana G."/>
            <person name="Noir S."/>
            <person name="O'Connell R.J."/>
            <person name="Oberhaensli S."/>
            <person name="Parlange F."/>
            <person name="Pedersen C."/>
            <person name="Quesneville H."/>
            <person name="Reinhardt R."/>
            <person name="Rott M."/>
            <person name="Sacristan S."/>
            <person name="Schmidt S.M."/>
            <person name="Schoen M."/>
            <person name="Skamnioti P."/>
            <person name="Sommer H."/>
            <person name="Stephens A."/>
            <person name="Takahara H."/>
            <person name="Thordal-Christensen H."/>
            <person name="Vigouroux M."/>
            <person name="Wessling R."/>
            <person name="Wicker T."/>
            <person name="Panstruga R."/>
        </authorList>
    </citation>
    <scope>NUCLEOTIDE SEQUENCE [LARGE SCALE GENOMIC DNA]</scope>
    <source>
        <strain evidence="2">DH14</strain>
    </source>
</reference>
<proteinExistence type="predicted"/>
<gene>
    <name evidence="2" type="ORF">BGHDH14_bghG006049000001001</name>
</gene>
<protein>
    <submittedName>
        <fullName evidence="2">CSEP0449 putative effector protein</fullName>
    </submittedName>
</protein>
<dbReference type="AlphaFoldDB" id="N1JGB3"/>
<keyword evidence="3" id="KW-1185">Reference proteome</keyword>
<feature type="chain" id="PRO_5004106670" evidence="1">
    <location>
        <begin position="17"/>
        <end position="329"/>
    </location>
</feature>
<name>N1JGB3_BLUG1</name>
<organism evidence="2 3">
    <name type="scientific">Blumeria graminis f. sp. hordei (strain DH14)</name>
    <name type="common">Barley powdery mildew</name>
    <name type="synonym">Oidium monilioides f. sp. hordei</name>
    <dbReference type="NCBI Taxonomy" id="546991"/>
    <lineage>
        <taxon>Eukaryota</taxon>
        <taxon>Fungi</taxon>
        <taxon>Dikarya</taxon>
        <taxon>Ascomycota</taxon>
        <taxon>Pezizomycotina</taxon>
        <taxon>Leotiomycetes</taxon>
        <taxon>Erysiphales</taxon>
        <taxon>Erysiphaceae</taxon>
        <taxon>Blumeria</taxon>
        <taxon>Blumeria hordei</taxon>
    </lineage>
</organism>
<comment type="caution">
    <text evidence="2">The sequence shown here is derived from an EMBL/GenBank/DDBJ whole genome shotgun (WGS) entry which is preliminary data.</text>
</comment>